<proteinExistence type="predicted"/>
<keyword evidence="3" id="KW-1185">Reference proteome</keyword>
<accession>A0ABQ5D200</accession>
<evidence type="ECO:0000313" key="2">
    <source>
        <dbReference type="EMBL" id="GJT32937.1"/>
    </source>
</evidence>
<organism evidence="2 3">
    <name type="scientific">Tanacetum coccineum</name>
    <dbReference type="NCBI Taxonomy" id="301880"/>
    <lineage>
        <taxon>Eukaryota</taxon>
        <taxon>Viridiplantae</taxon>
        <taxon>Streptophyta</taxon>
        <taxon>Embryophyta</taxon>
        <taxon>Tracheophyta</taxon>
        <taxon>Spermatophyta</taxon>
        <taxon>Magnoliopsida</taxon>
        <taxon>eudicotyledons</taxon>
        <taxon>Gunneridae</taxon>
        <taxon>Pentapetalae</taxon>
        <taxon>asterids</taxon>
        <taxon>campanulids</taxon>
        <taxon>Asterales</taxon>
        <taxon>Asteraceae</taxon>
        <taxon>Asteroideae</taxon>
        <taxon>Anthemideae</taxon>
        <taxon>Anthemidinae</taxon>
        <taxon>Tanacetum</taxon>
    </lineage>
</organism>
<protein>
    <submittedName>
        <fullName evidence="2">Uncharacterized protein</fullName>
    </submittedName>
</protein>
<evidence type="ECO:0000256" key="1">
    <source>
        <dbReference type="SAM" id="MobiDB-lite"/>
    </source>
</evidence>
<name>A0ABQ5D200_9ASTR</name>
<dbReference type="EMBL" id="BQNB010014834">
    <property type="protein sequence ID" value="GJT32937.1"/>
    <property type="molecule type" value="Genomic_DNA"/>
</dbReference>
<sequence>MSDSEDSTVTYTQVSSPFENSSDVGSPGVDGPPVMPEDPYAYIAAASQAPPLPNYIPGPEELQSPPPLDFVPKPMYPEYMPLDDKILSAEEQPLPVSASPTTDLLGYV</sequence>
<feature type="compositionally biased region" description="Polar residues" evidence="1">
    <location>
        <begin position="7"/>
        <end position="24"/>
    </location>
</feature>
<reference evidence="2" key="2">
    <citation type="submission" date="2022-01" db="EMBL/GenBank/DDBJ databases">
        <authorList>
            <person name="Yamashiro T."/>
            <person name="Shiraishi A."/>
            <person name="Satake H."/>
            <person name="Nakayama K."/>
        </authorList>
    </citation>
    <scope>NUCLEOTIDE SEQUENCE</scope>
</reference>
<comment type="caution">
    <text evidence="2">The sequence shown here is derived from an EMBL/GenBank/DDBJ whole genome shotgun (WGS) entry which is preliminary data.</text>
</comment>
<feature type="region of interest" description="Disordered" evidence="1">
    <location>
        <begin position="51"/>
        <end position="75"/>
    </location>
</feature>
<gene>
    <name evidence="2" type="ORF">Tco_0923356</name>
</gene>
<reference evidence="2" key="1">
    <citation type="journal article" date="2022" name="Int. J. Mol. Sci.">
        <title>Draft Genome of Tanacetum Coccineum: Genomic Comparison of Closely Related Tanacetum-Family Plants.</title>
        <authorList>
            <person name="Yamashiro T."/>
            <person name="Shiraishi A."/>
            <person name="Nakayama K."/>
            <person name="Satake H."/>
        </authorList>
    </citation>
    <scope>NUCLEOTIDE SEQUENCE</scope>
</reference>
<dbReference type="Proteomes" id="UP001151760">
    <property type="component" value="Unassembled WGS sequence"/>
</dbReference>
<evidence type="ECO:0000313" key="3">
    <source>
        <dbReference type="Proteomes" id="UP001151760"/>
    </source>
</evidence>
<feature type="non-terminal residue" evidence="2">
    <location>
        <position position="108"/>
    </location>
</feature>
<feature type="region of interest" description="Disordered" evidence="1">
    <location>
        <begin position="1"/>
        <end position="38"/>
    </location>
</feature>